<feature type="region of interest" description="Disordered" evidence="1">
    <location>
        <begin position="199"/>
        <end position="243"/>
    </location>
</feature>
<dbReference type="SUPFAM" id="SSF53098">
    <property type="entry name" value="Ribonuclease H-like"/>
    <property type="match status" value="1"/>
</dbReference>
<evidence type="ECO:0000313" key="4">
    <source>
        <dbReference type="Proteomes" id="UP000653674"/>
    </source>
</evidence>
<keyword evidence="4" id="KW-1185">Reference proteome</keyword>
<dbReference type="InterPro" id="IPR047655">
    <property type="entry name" value="Transpos_IS630-like"/>
</dbReference>
<gene>
    <name evidence="3" type="ORF">Pfl04_25050</name>
</gene>
<dbReference type="GO" id="GO:0003676">
    <property type="term" value="F:nucleic acid binding"/>
    <property type="evidence" value="ECO:0007669"/>
    <property type="project" value="InterPro"/>
</dbReference>
<dbReference type="NCBIfam" id="NF033545">
    <property type="entry name" value="transpos_IS630"/>
    <property type="match status" value="1"/>
</dbReference>
<evidence type="ECO:0000256" key="1">
    <source>
        <dbReference type="SAM" id="MobiDB-lite"/>
    </source>
</evidence>
<proteinExistence type="predicted"/>
<dbReference type="AlphaFoldDB" id="A0A8J3PL49"/>
<organism evidence="3 4">
    <name type="scientific">Planosporangium flavigriseum</name>
    <dbReference type="NCBI Taxonomy" id="373681"/>
    <lineage>
        <taxon>Bacteria</taxon>
        <taxon>Bacillati</taxon>
        <taxon>Actinomycetota</taxon>
        <taxon>Actinomycetes</taxon>
        <taxon>Micromonosporales</taxon>
        <taxon>Micromonosporaceae</taxon>
        <taxon>Planosporangium</taxon>
    </lineage>
</organism>
<dbReference type="Proteomes" id="UP000653674">
    <property type="component" value="Unassembled WGS sequence"/>
</dbReference>
<name>A0A8J3PL49_9ACTN</name>
<feature type="domain" description="Tc1-like transposase DDE" evidence="2">
    <location>
        <begin position="67"/>
        <end position="200"/>
    </location>
</feature>
<accession>A0A8J3PL49</accession>
<dbReference type="Pfam" id="PF13358">
    <property type="entry name" value="DDE_3"/>
    <property type="match status" value="1"/>
</dbReference>
<dbReference type="EMBL" id="BONU01000014">
    <property type="protein sequence ID" value="GIG74101.1"/>
    <property type="molecule type" value="Genomic_DNA"/>
</dbReference>
<dbReference type="InterPro" id="IPR038717">
    <property type="entry name" value="Tc1-like_DDE_dom"/>
</dbReference>
<evidence type="ECO:0000313" key="3">
    <source>
        <dbReference type="EMBL" id="GIG74101.1"/>
    </source>
</evidence>
<sequence>MRKLADYLAHNHGTRRVRVGRERLRQLLRKHGLTFQSTKTWKESNDPDRDIKLARIEQVMTEVPDRVFAFDEFGPLAARPHAGAGWAPAGHPDRLPANYHKLHGVRQFHGCYSVGDDTLWGVVHRRKSAANTLAALKSIRRARPDGAPIYVILDNLSAHRGAAIRQWAARNKVELCFTPTYSSWANPIEAHFGPLHVHHRRIEPGQPPGVHQGHPRLSALAQRKRPPPRRPGRTTPRTHPHPL</sequence>
<feature type="compositionally biased region" description="Basic residues" evidence="1">
    <location>
        <begin position="222"/>
        <end position="243"/>
    </location>
</feature>
<reference evidence="3" key="1">
    <citation type="submission" date="2021-01" db="EMBL/GenBank/DDBJ databases">
        <title>Whole genome shotgun sequence of Planosporangium flavigriseum NBRC 105377.</title>
        <authorList>
            <person name="Komaki H."/>
            <person name="Tamura T."/>
        </authorList>
    </citation>
    <scope>NUCLEOTIDE SEQUENCE</scope>
    <source>
        <strain evidence="3">NBRC 105377</strain>
    </source>
</reference>
<dbReference type="InterPro" id="IPR012337">
    <property type="entry name" value="RNaseH-like_sf"/>
</dbReference>
<protein>
    <recommendedName>
        <fullName evidence="2">Tc1-like transposase DDE domain-containing protein</fullName>
    </recommendedName>
</protein>
<comment type="caution">
    <text evidence="3">The sequence shown here is derived from an EMBL/GenBank/DDBJ whole genome shotgun (WGS) entry which is preliminary data.</text>
</comment>
<evidence type="ECO:0000259" key="2">
    <source>
        <dbReference type="Pfam" id="PF13358"/>
    </source>
</evidence>
<dbReference type="InterPro" id="IPR036397">
    <property type="entry name" value="RNaseH_sf"/>
</dbReference>
<dbReference type="Gene3D" id="3.30.420.10">
    <property type="entry name" value="Ribonuclease H-like superfamily/Ribonuclease H"/>
    <property type="match status" value="1"/>
</dbReference>